<dbReference type="Proteomes" id="UP000237000">
    <property type="component" value="Unassembled WGS sequence"/>
</dbReference>
<name>A0A2P5EY50_TREOI</name>
<organism evidence="2 3">
    <name type="scientific">Trema orientale</name>
    <name type="common">Charcoal tree</name>
    <name type="synonym">Celtis orientalis</name>
    <dbReference type="NCBI Taxonomy" id="63057"/>
    <lineage>
        <taxon>Eukaryota</taxon>
        <taxon>Viridiplantae</taxon>
        <taxon>Streptophyta</taxon>
        <taxon>Embryophyta</taxon>
        <taxon>Tracheophyta</taxon>
        <taxon>Spermatophyta</taxon>
        <taxon>Magnoliopsida</taxon>
        <taxon>eudicotyledons</taxon>
        <taxon>Gunneridae</taxon>
        <taxon>Pentapetalae</taxon>
        <taxon>rosids</taxon>
        <taxon>fabids</taxon>
        <taxon>Rosales</taxon>
        <taxon>Cannabaceae</taxon>
        <taxon>Trema</taxon>
    </lineage>
</organism>
<feature type="signal peptide" evidence="1">
    <location>
        <begin position="1"/>
        <end position="20"/>
    </location>
</feature>
<evidence type="ECO:0000313" key="2">
    <source>
        <dbReference type="EMBL" id="PON90461.1"/>
    </source>
</evidence>
<dbReference type="AlphaFoldDB" id="A0A2P5EY50"/>
<evidence type="ECO:0000313" key="3">
    <source>
        <dbReference type="Proteomes" id="UP000237000"/>
    </source>
</evidence>
<keyword evidence="1" id="KW-0732">Signal</keyword>
<dbReference type="OrthoDB" id="10447370at2759"/>
<feature type="chain" id="PRO_5015179491" evidence="1">
    <location>
        <begin position="21"/>
        <end position="116"/>
    </location>
</feature>
<gene>
    <name evidence="2" type="ORF">TorRG33x02_137460</name>
</gene>
<dbReference type="InParanoid" id="A0A2P5EY50"/>
<dbReference type="EMBL" id="JXTC01000083">
    <property type="protein sequence ID" value="PON90461.1"/>
    <property type="molecule type" value="Genomic_DNA"/>
</dbReference>
<accession>A0A2P5EY50</accession>
<sequence>MKLLLSFCTSLSAAFFTANGDCLRYVGKGVLPLTHALFSRFVFNIFGTLSDYVGDKKRYVSLVQELTGFPHVMLRLRQAQLVYSQSKQILPFAAELKNRNTLIKGQCTKNVIGQWK</sequence>
<reference evidence="3" key="1">
    <citation type="submission" date="2016-06" db="EMBL/GenBank/DDBJ databases">
        <title>Parallel loss of symbiosis genes in relatives of nitrogen-fixing non-legume Parasponia.</title>
        <authorList>
            <person name="Van Velzen R."/>
            <person name="Holmer R."/>
            <person name="Bu F."/>
            <person name="Rutten L."/>
            <person name="Van Zeijl A."/>
            <person name="Liu W."/>
            <person name="Santuari L."/>
            <person name="Cao Q."/>
            <person name="Sharma T."/>
            <person name="Shen D."/>
            <person name="Roswanjaya Y."/>
            <person name="Wardhani T."/>
            <person name="Kalhor M.S."/>
            <person name="Jansen J."/>
            <person name="Van den Hoogen J."/>
            <person name="Gungor B."/>
            <person name="Hartog M."/>
            <person name="Hontelez J."/>
            <person name="Verver J."/>
            <person name="Yang W.-C."/>
            <person name="Schijlen E."/>
            <person name="Repin R."/>
            <person name="Schilthuizen M."/>
            <person name="Schranz E."/>
            <person name="Heidstra R."/>
            <person name="Miyata K."/>
            <person name="Fedorova E."/>
            <person name="Kohlen W."/>
            <person name="Bisseling T."/>
            <person name="Smit S."/>
            <person name="Geurts R."/>
        </authorList>
    </citation>
    <scope>NUCLEOTIDE SEQUENCE [LARGE SCALE GENOMIC DNA]</scope>
    <source>
        <strain evidence="3">cv. RG33-2</strain>
    </source>
</reference>
<comment type="caution">
    <text evidence="2">The sequence shown here is derived from an EMBL/GenBank/DDBJ whole genome shotgun (WGS) entry which is preliminary data.</text>
</comment>
<evidence type="ECO:0000256" key="1">
    <source>
        <dbReference type="SAM" id="SignalP"/>
    </source>
</evidence>
<keyword evidence="3" id="KW-1185">Reference proteome</keyword>
<proteinExistence type="predicted"/>
<protein>
    <submittedName>
        <fullName evidence="2">Uncharacterized protein</fullName>
    </submittedName>
</protein>